<evidence type="ECO:0000256" key="9">
    <source>
        <dbReference type="ARBA" id="ARBA00022490"/>
    </source>
</evidence>
<evidence type="ECO:0000256" key="21">
    <source>
        <dbReference type="SAM" id="Coils"/>
    </source>
</evidence>
<dbReference type="AlphaFoldDB" id="A0A7V3ZSX7"/>
<dbReference type="GO" id="GO:0005737">
    <property type="term" value="C:cytoplasm"/>
    <property type="evidence" value="ECO:0007669"/>
    <property type="project" value="UniProtKB-SubCell"/>
</dbReference>
<dbReference type="InterPro" id="IPR006318">
    <property type="entry name" value="PTS_EI-like"/>
</dbReference>
<sequence length="573" mass="65544">MKERIFEGICSSKGIVIGKVRVFETDKMTVDYKPVKYIKEELLKFEKVRRKIIGEWKKISYGWRGNISRILDAQIMILEDPEFVKRVKEKIEEENLKAEAAVLESLEEFLNKIEESKDEIFKERANEIRYLGKRIIMEMQGQEGFIPAKPGEIIVASDLLPVDILELKNKKPIGIVIEKGGATSHTLIIARQMEIPLLCGVKDILKEVKNGQEAILDGWNSKLILDPSKSTIEEYEEKVKRVEILIDKFVKKKPPKSKERKKIAVLGNIGMPEEIKIIKKYDGQGVGLFRTEIAIWDPIKWRNESYQAEIYQECAQEIFPDPLVIRLLDVGAGRYFTGFQETNPFLGTRGIRFLMKEKEILRTQIRAILKASSLGNVRILLPMVSLLQEIIAIKKYIEKLKKELKVERVSFDNYISVGIMVEVPGTALMTEKIAPHVDFISIGTNDLTQYLFGVDRNNVNVAYLYNDFHPAIFKIISHIIKGAHQYRKRVSVCGELASSPLGAVILMGLGIDELSVHPSDIPFIREVVTKIEYKKTKELARNVLEMTNASEVKEAAKEFLKKHLPELSKIMFE</sequence>
<feature type="binding site" evidence="19">
    <location>
        <position position="326"/>
    </location>
    <ligand>
        <name>phosphoenolpyruvate</name>
        <dbReference type="ChEBI" id="CHEBI:58702"/>
    </ligand>
</feature>
<dbReference type="InterPro" id="IPR036618">
    <property type="entry name" value="PtsI_HPr-bd_sf"/>
</dbReference>
<evidence type="ECO:0000256" key="16">
    <source>
        <dbReference type="ARBA" id="ARBA00033235"/>
    </source>
</evidence>
<dbReference type="EMBL" id="DTDP01000033">
    <property type="protein sequence ID" value="HGK53559.1"/>
    <property type="molecule type" value="Genomic_DNA"/>
</dbReference>
<comment type="catalytic activity">
    <reaction evidence="1 17">
        <text>L-histidyl-[protein] + phosphoenolpyruvate = N(pros)-phospho-L-histidyl-[protein] + pyruvate</text>
        <dbReference type="Rhea" id="RHEA:23880"/>
        <dbReference type="Rhea" id="RHEA-COMP:9745"/>
        <dbReference type="Rhea" id="RHEA-COMP:9746"/>
        <dbReference type="ChEBI" id="CHEBI:15361"/>
        <dbReference type="ChEBI" id="CHEBI:29979"/>
        <dbReference type="ChEBI" id="CHEBI:58702"/>
        <dbReference type="ChEBI" id="CHEBI:64837"/>
        <dbReference type="EC" id="2.7.3.9"/>
    </reaction>
</comment>
<evidence type="ECO:0000259" key="23">
    <source>
        <dbReference type="Pfam" id="PF02896"/>
    </source>
</evidence>
<dbReference type="InterPro" id="IPR024692">
    <property type="entry name" value="PTS_EI"/>
</dbReference>
<dbReference type="InterPro" id="IPR008279">
    <property type="entry name" value="PEP-util_enz_mobile_dom"/>
</dbReference>
<evidence type="ECO:0000256" key="12">
    <source>
        <dbReference type="ARBA" id="ARBA00022683"/>
    </source>
</evidence>
<comment type="cofactor">
    <cofactor evidence="2 17 20">
        <name>Mg(2+)</name>
        <dbReference type="ChEBI" id="CHEBI:18420"/>
    </cofactor>
</comment>
<evidence type="ECO:0000256" key="13">
    <source>
        <dbReference type="ARBA" id="ARBA00022723"/>
    </source>
</evidence>
<dbReference type="InterPro" id="IPR040442">
    <property type="entry name" value="Pyrv_kinase-like_dom_sf"/>
</dbReference>
<dbReference type="PIRSF" id="PIRSF000732">
    <property type="entry name" value="PTS_enzyme_I"/>
    <property type="match status" value="1"/>
</dbReference>
<evidence type="ECO:0000256" key="19">
    <source>
        <dbReference type="PIRSR" id="PIRSR000732-2"/>
    </source>
</evidence>
<dbReference type="InterPro" id="IPR023151">
    <property type="entry name" value="PEP_util_CS"/>
</dbReference>
<keyword evidence="11 17" id="KW-0808">Transferase</keyword>
<keyword evidence="10 17" id="KW-0762">Sugar transport</keyword>
<dbReference type="PROSITE" id="PS00742">
    <property type="entry name" value="PEP_ENZYMES_2"/>
    <property type="match status" value="1"/>
</dbReference>
<dbReference type="NCBIfam" id="TIGR01417">
    <property type="entry name" value="PTS_I_fam"/>
    <property type="match status" value="1"/>
</dbReference>
<feature type="active site" description="Tele-phosphohistidine intermediate" evidence="18">
    <location>
        <position position="185"/>
    </location>
</feature>
<dbReference type="InterPro" id="IPR036637">
    <property type="entry name" value="Phosphohistidine_dom_sf"/>
</dbReference>
<reference evidence="25" key="1">
    <citation type="journal article" date="2020" name="mSystems">
        <title>Genome- and Community-Level Interaction Insights into Carbon Utilization and Element Cycling Functions of Hydrothermarchaeota in Hydrothermal Sediment.</title>
        <authorList>
            <person name="Zhou Z."/>
            <person name="Liu Y."/>
            <person name="Xu W."/>
            <person name="Pan J."/>
            <person name="Luo Z.H."/>
            <person name="Li M."/>
        </authorList>
    </citation>
    <scope>NUCLEOTIDE SEQUENCE [LARGE SCALE GENOMIC DNA]</scope>
    <source>
        <strain evidence="25">SpSt-695</strain>
    </source>
</reference>
<comment type="subcellular location">
    <subcellularLocation>
        <location evidence="4 17">Cytoplasm</location>
    </subcellularLocation>
</comment>
<dbReference type="GO" id="GO:0046872">
    <property type="term" value="F:metal ion binding"/>
    <property type="evidence" value="ECO:0007669"/>
    <property type="project" value="UniProtKB-KW"/>
</dbReference>
<evidence type="ECO:0000256" key="11">
    <source>
        <dbReference type="ARBA" id="ARBA00022679"/>
    </source>
</evidence>
<dbReference type="Gene3D" id="3.50.30.10">
    <property type="entry name" value="Phosphohistidine domain"/>
    <property type="match status" value="1"/>
</dbReference>
<keyword evidence="9 17" id="KW-0963">Cytoplasm</keyword>
<evidence type="ECO:0000256" key="3">
    <source>
        <dbReference type="ARBA" id="ARBA00002728"/>
    </source>
</evidence>
<dbReference type="PANTHER" id="PTHR46244">
    <property type="entry name" value="PHOSPHOENOLPYRUVATE-PROTEIN PHOSPHOTRANSFERASE"/>
    <property type="match status" value="1"/>
</dbReference>
<dbReference type="SUPFAM" id="SSF47831">
    <property type="entry name" value="Enzyme I of the PEP:sugar phosphotransferase system HPr-binding (sub)domain"/>
    <property type="match status" value="1"/>
</dbReference>
<keyword evidence="14 17" id="KW-0418">Kinase</keyword>
<evidence type="ECO:0000256" key="10">
    <source>
        <dbReference type="ARBA" id="ARBA00022597"/>
    </source>
</evidence>
<feature type="binding site" evidence="20">
    <location>
        <position position="446"/>
    </location>
    <ligand>
        <name>Mg(2+)</name>
        <dbReference type="ChEBI" id="CHEBI:18420"/>
    </ligand>
</feature>
<dbReference type="PANTHER" id="PTHR46244:SF3">
    <property type="entry name" value="PHOSPHOENOLPYRUVATE-PROTEIN PHOSPHOTRANSFERASE"/>
    <property type="match status" value="1"/>
</dbReference>
<feature type="domain" description="PEP-utilising enzyme C-terminal" evidence="23">
    <location>
        <begin position="251"/>
        <end position="532"/>
    </location>
</feature>
<feature type="binding site" evidence="19">
    <location>
        <position position="456"/>
    </location>
    <ligand>
        <name>phosphoenolpyruvate</name>
        <dbReference type="ChEBI" id="CHEBI:58702"/>
    </ligand>
</feature>
<accession>A0A7V3ZSX7</accession>
<dbReference type="Pfam" id="PF00391">
    <property type="entry name" value="PEP-utilizers"/>
    <property type="match status" value="1"/>
</dbReference>
<keyword evidence="8 17" id="KW-0813">Transport</keyword>
<evidence type="ECO:0000256" key="20">
    <source>
        <dbReference type="PIRSR" id="PIRSR000732-3"/>
    </source>
</evidence>
<evidence type="ECO:0000256" key="4">
    <source>
        <dbReference type="ARBA" id="ARBA00004496"/>
    </source>
</evidence>
<evidence type="ECO:0000256" key="1">
    <source>
        <dbReference type="ARBA" id="ARBA00000683"/>
    </source>
</evidence>
<dbReference type="InterPro" id="IPR000121">
    <property type="entry name" value="PEP_util_C"/>
</dbReference>
<dbReference type="Pfam" id="PF02896">
    <property type="entry name" value="PEP-utilizers_C"/>
    <property type="match status" value="1"/>
</dbReference>
<dbReference type="Gene3D" id="3.20.20.60">
    <property type="entry name" value="Phosphoenolpyruvate-binding domains"/>
    <property type="match status" value="1"/>
</dbReference>
<feature type="active site" description="Proton donor" evidence="18">
    <location>
        <position position="493"/>
    </location>
</feature>
<dbReference type="InterPro" id="IPR015813">
    <property type="entry name" value="Pyrv/PenolPyrv_kinase-like_dom"/>
</dbReference>
<keyword evidence="25" id="KW-0670">Pyruvate</keyword>
<evidence type="ECO:0000256" key="7">
    <source>
        <dbReference type="ARBA" id="ARBA00016544"/>
    </source>
</evidence>
<feature type="domain" description="PEP-utilising enzyme mobile" evidence="22">
    <location>
        <begin position="149"/>
        <end position="218"/>
    </location>
</feature>
<dbReference type="GO" id="GO:0009401">
    <property type="term" value="P:phosphoenolpyruvate-dependent sugar phosphotransferase system"/>
    <property type="evidence" value="ECO:0007669"/>
    <property type="project" value="UniProtKB-KW"/>
</dbReference>
<dbReference type="Gene3D" id="1.10.274.10">
    <property type="entry name" value="PtsI, HPr-binding domain"/>
    <property type="match status" value="1"/>
</dbReference>
<feature type="binding site" evidence="19">
    <location>
        <begin position="445"/>
        <end position="446"/>
    </location>
    <ligand>
        <name>phosphoenolpyruvate</name>
        <dbReference type="ChEBI" id="CHEBI:58702"/>
    </ligand>
</feature>
<evidence type="ECO:0000256" key="14">
    <source>
        <dbReference type="ARBA" id="ARBA00022777"/>
    </source>
</evidence>
<organism evidence="25">
    <name type="scientific">candidate division WOR-3 bacterium</name>
    <dbReference type="NCBI Taxonomy" id="2052148"/>
    <lineage>
        <taxon>Bacteria</taxon>
        <taxon>Bacteria division WOR-3</taxon>
    </lineage>
</organism>
<comment type="similarity">
    <text evidence="5 17">Belongs to the PEP-utilizing enzyme family.</text>
</comment>
<keyword evidence="21" id="KW-0175">Coiled coil</keyword>
<dbReference type="InterPro" id="IPR008731">
    <property type="entry name" value="PTS_EIN"/>
</dbReference>
<feature type="binding site" evidence="20">
    <location>
        <position position="422"/>
    </location>
    <ligand>
        <name>Mg(2+)</name>
        <dbReference type="ChEBI" id="CHEBI:18420"/>
    </ligand>
</feature>
<evidence type="ECO:0000256" key="18">
    <source>
        <dbReference type="PIRSR" id="PIRSR000732-1"/>
    </source>
</evidence>
<dbReference type="SUPFAM" id="SSF51621">
    <property type="entry name" value="Phosphoenolpyruvate/pyruvate domain"/>
    <property type="match status" value="1"/>
</dbReference>
<feature type="coiled-coil region" evidence="21">
    <location>
        <begin position="84"/>
        <end position="126"/>
    </location>
</feature>
<evidence type="ECO:0000256" key="15">
    <source>
        <dbReference type="ARBA" id="ARBA00022842"/>
    </source>
</evidence>
<dbReference type="SUPFAM" id="SSF52009">
    <property type="entry name" value="Phosphohistidine domain"/>
    <property type="match status" value="1"/>
</dbReference>
<protein>
    <recommendedName>
        <fullName evidence="7 17">Phosphoenolpyruvate-protein phosphotransferase</fullName>
        <ecNumber evidence="6 17">2.7.3.9</ecNumber>
    </recommendedName>
    <alternativeName>
        <fullName evidence="16 17">Phosphotransferase system, enzyme I</fullName>
    </alternativeName>
</protein>
<dbReference type="InterPro" id="IPR050499">
    <property type="entry name" value="PEP-utilizing_PTS_enzyme"/>
</dbReference>
<proteinExistence type="inferred from homology"/>
<comment type="function">
    <text evidence="3 17">General (non sugar-specific) component of the phosphoenolpyruvate-dependent sugar phosphotransferase system (sugar PTS). This major carbohydrate active-transport system catalyzes the phosphorylation of incoming sugar substrates concomitantly with their translocation across the cell membrane. Enzyme I transfers the phosphoryl group from phosphoenolpyruvate (PEP) to the phosphoryl carrier protein (HPr).</text>
</comment>
<evidence type="ECO:0000256" key="17">
    <source>
        <dbReference type="PIRNR" id="PIRNR000732"/>
    </source>
</evidence>
<name>A0A7V3ZSX7_UNCW3</name>
<dbReference type="PRINTS" id="PR01736">
    <property type="entry name" value="PHPHTRNFRASE"/>
</dbReference>
<dbReference type="Pfam" id="PF05524">
    <property type="entry name" value="PEP-utilisers_N"/>
    <property type="match status" value="1"/>
</dbReference>
<comment type="caution">
    <text evidence="25">The sequence shown here is derived from an EMBL/GenBank/DDBJ whole genome shotgun (WGS) entry which is preliminary data.</text>
</comment>
<evidence type="ECO:0000256" key="2">
    <source>
        <dbReference type="ARBA" id="ARBA00001946"/>
    </source>
</evidence>
<dbReference type="GO" id="GO:0008965">
    <property type="term" value="F:phosphoenolpyruvate-protein phosphotransferase activity"/>
    <property type="evidence" value="ECO:0007669"/>
    <property type="project" value="UniProtKB-EC"/>
</dbReference>
<evidence type="ECO:0000313" key="25">
    <source>
        <dbReference type="EMBL" id="HGK53559.1"/>
    </source>
</evidence>
<evidence type="ECO:0000259" key="24">
    <source>
        <dbReference type="Pfam" id="PF05524"/>
    </source>
</evidence>
<dbReference type="GO" id="GO:0016301">
    <property type="term" value="F:kinase activity"/>
    <property type="evidence" value="ECO:0007669"/>
    <property type="project" value="UniProtKB-KW"/>
</dbReference>
<evidence type="ECO:0000259" key="22">
    <source>
        <dbReference type="Pfam" id="PF00391"/>
    </source>
</evidence>
<keyword evidence="15 17" id="KW-0460">Magnesium</keyword>
<keyword evidence="12 17" id="KW-0598">Phosphotransferase system</keyword>
<evidence type="ECO:0000256" key="8">
    <source>
        <dbReference type="ARBA" id="ARBA00022448"/>
    </source>
</evidence>
<feature type="binding site" evidence="19">
    <location>
        <position position="290"/>
    </location>
    <ligand>
        <name>phosphoenolpyruvate</name>
        <dbReference type="ChEBI" id="CHEBI:58702"/>
    </ligand>
</feature>
<keyword evidence="13 17" id="KW-0479">Metal-binding</keyword>
<evidence type="ECO:0000256" key="6">
    <source>
        <dbReference type="ARBA" id="ARBA00012232"/>
    </source>
</evidence>
<evidence type="ECO:0000256" key="5">
    <source>
        <dbReference type="ARBA" id="ARBA00007837"/>
    </source>
</evidence>
<dbReference type="EC" id="2.7.3.9" evidence="6 17"/>
<gene>
    <name evidence="25" type="primary">ptsP</name>
    <name evidence="25" type="ORF">ENU72_00865</name>
</gene>
<feature type="domain" description="Phosphotransferase system enzyme I N-terminal" evidence="24">
    <location>
        <begin position="7"/>
        <end position="124"/>
    </location>
</feature>